<dbReference type="FunFam" id="3.60.20.40:FF:000001">
    <property type="entry name" value="Gamma-glutamyltranspeptidase 1"/>
    <property type="match status" value="1"/>
</dbReference>
<evidence type="ECO:0000256" key="5">
    <source>
        <dbReference type="SAM" id="Phobius"/>
    </source>
</evidence>
<dbReference type="EMBL" id="GAMC01013634">
    <property type="protein sequence ID" value="JAB92921.1"/>
    <property type="molecule type" value="mRNA"/>
</dbReference>
<feature type="binding site" evidence="3">
    <location>
        <position position="516"/>
    </location>
    <ligand>
        <name>L-glutamate</name>
        <dbReference type="ChEBI" id="CHEBI:29985"/>
    </ligand>
</feature>
<dbReference type="OrthoDB" id="1081007at2759"/>
<keyword evidence="5" id="KW-0472">Membrane</keyword>
<evidence type="ECO:0000256" key="3">
    <source>
        <dbReference type="PIRSR" id="PIRSR600101-2"/>
    </source>
</evidence>
<keyword evidence="1" id="KW-1199">Hemostasis impairing toxin</keyword>
<evidence type="ECO:0000256" key="2">
    <source>
        <dbReference type="PIRSR" id="PIRSR600101-1"/>
    </source>
</evidence>
<gene>
    <name evidence="6" type="primary">GGT1</name>
</gene>
<dbReference type="Pfam" id="PF01019">
    <property type="entry name" value="G_glu_transpept"/>
    <property type="match status" value="1"/>
</dbReference>
<feature type="region of interest" description="Disordered" evidence="4">
    <location>
        <begin position="54"/>
        <end position="73"/>
    </location>
</feature>
<keyword evidence="5" id="KW-0812">Transmembrane</keyword>
<dbReference type="InterPro" id="IPR029055">
    <property type="entry name" value="Ntn_hydrolases_N"/>
</dbReference>
<keyword evidence="5" id="KW-1133">Transmembrane helix</keyword>
<name>W8BI43_CERCA</name>
<evidence type="ECO:0000256" key="1">
    <source>
        <dbReference type="ARBA" id="ARBA00084097"/>
    </source>
</evidence>
<accession>W8BI43</accession>
<dbReference type="PRINTS" id="PR01210">
    <property type="entry name" value="GGTRANSPTASE"/>
</dbReference>
<feature type="compositionally biased region" description="Pro residues" evidence="4">
    <location>
        <begin position="62"/>
        <end position="73"/>
    </location>
</feature>
<feature type="active site" description="Nucleophile" evidence="2">
    <location>
        <position position="422"/>
    </location>
</feature>
<feature type="non-terminal residue" evidence="6">
    <location>
        <position position="1"/>
    </location>
</feature>
<dbReference type="InterPro" id="IPR000101">
    <property type="entry name" value="GGT_peptidase"/>
</dbReference>
<feature type="binding site" evidence="3">
    <location>
        <position position="149"/>
    </location>
    <ligand>
        <name>L-glutamate</name>
        <dbReference type="ChEBI" id="CHEBI:29985"/>
    </ligand>
</feature>
<feature type="binding site" evidence="3">
    <location>
        <position position="464"/>
    </location>
    <ligand>
        <name>L-glutamate</name>
        <dbReference type="ChEBI" id="CHEBI:29985"/>
    </ligand>
</feature>
<keyword evidence="1" id="KW-1202">Platelet aggregation activating toxin</keyword>
<dbReference type="InterPro" id="IPR043138">
    <property type="entry name" value="GGT_lsub"/>
</dbReference>
<evidence type="ECO:0000313" key="6">
    <source>
        <dbReference type="EMBL" id="JAB92921.1"/>
    </source>
</evidence>
<organism evidence="6">
    <name type="scientific">Ceratitis capitata</name>
    <name type="common">Mediterranean fruit fly</name>
    <name type="synonym">Tephritis capitata</name>
    <dbReference type="NCBI Taxonomy" id="7213"/>
    <lineage>
        <taxon>Eukaryota</taxon>
        <taxon>Metazoa</taxon>
        <taxon>Ecdysozoa</taxon>
        <taxon>Arthropoda</taxon>
        <taxon>Hexapoda</taxon>
        <taxon>Insecta</taxon>
        <taxon>Pterygota</taxon>
        <taxon>Neoptera</taxon>
        <taxon>Endopterygota</taxon>
        <taxon>Diptera</taxon>
        <taxon>Brachycera</taxon>
        <taxon>Muscomorpha</taxon>
        <taxon>Tephritoidea</taxon>
        <taxon>Tephritidae</taxon>
        <taxon>Ceratitis</taxon>
        <taxon>Ceratitis</taxon>
    </lineage>
</organism>
<sequence>RHKINIVHWYLFWLLHNILQNHVIVMNLIHGGVIILSAVVFLFYKLSKQRNSSLPNSQLLRPPNPETPQPPSFSPLHEYENGAVCSDSIVCSRIGRDILQKSRGTAVDAAIATLFCNGLLSMQSMGLGGGVLLNIYSSSEQRSYSILSRERAPQHFQMSTDNVSTIFQSALGIAVPAEIAGYAVAHQHFGKLPWRQLLEPTIALCRQGYMITKHQRDSVYLNEKLLKENPVLKKMFVDPNTGKVYRTGAHIRPPDVLCRTFESLARDGPMDFYNGALMEKITKDLRDLGSPIGDLDMRNLTADLTLSPNVTLGANTLHFTPPPGSGYIVGFVMKILETFSKKFAKAKDIDANGLHEIVEALKFGFVERWKLDMGVTEEELTNLTKSTYARHLAYLIDTERTFRDATSYGASDPLVTRVEHGTAHISVIAPNGDAVSATSSINFYFGSGKIGARTGVLFNNAMSDFTIDGLHNYFDLPNMQQKNRIKPGASPMSSMSPIIVSDQNGAVRLVTGAAGGTKIISVLVHILVRILWLEQNIKQAIDAPRFHHQLEPNVLEYEYGILQSVVKSLEAKGHKTLRYRERGSAVCGIEKVGSKIYGNADYRKDGDVSGF</sequence>
<feature type="transmembrane region" description="Helical" evidence="5">
    <location>
        <begin position="23"/>
        <end position="44"/>
    </location>
</feature>
<dbReference type="Gene3D" id="1.10.246.130">
    <property type="match status" value="1"/>
</dbReference>
<reference evidence="6" key="1">
    <citation type="submission" date="2013-07" db="EMBL/GenBank/DDBJ databases">
        <authorList>
            <person name="Geib S."/>
        </authorList>
    </citation>
    <scope>NUCLEOTIDE SEQUENCE</scope>
</reference>
<feature type="binding site" evidence="3">
    <location>
        <begin position="440"/>
        <end position="442"/>
    </location>
    <ligand>
        <name>L-glutamate</name>
        <dbReference type="ChEBI" id="CHEBI:29985"/>
    </ligand>
</feature>
<dbReference type="GO" id="GO:0006751">
    <property type="term" value="P:glutathione catabolic process"/>
    <property type="evidence" value="ECO:0007669"/>
    <property type="project" value="InterPro"/>
</dbReference>
<dbReference type="GO" id="GO:0036374">
    <property type="term" value="F:glutathione hydrolase activity"/>
    <property type="evidence" value="ECO:0007669"/>
    <property type="project" value="InterPro"/>
</dbReference>
<dbReference type="Gene3D" id="3.60.20.40">
    <property type="match status" value="1"/>
</dbReference>
<dbReference type="MEROPS" id="T03.010"/>
<dbReference type="PANTHER" id="PTHR11686:SF9">
    <property type="entry name" value="RE13973P"/>
    <property type="match status" value="1"/>
</dbReference>
<evidence type="ECO:0000256" key="4">
    <source>
        <dbReference type="SAM" id="MobiDB-lite"/>
    </source>
</evidence>
<keyword evidence="1" id="KW-0800">Toxin</keyword>
<dbReference type="GO" id="GO:0005886">
    <property type="term" value="C:plasma membrane"/>
    <property type="evidence" value="ECO:0007669"/>
    <property type="project" value="TreeGrafter"/>
</dbReference>
<protein>
    <submittedName>
        <fullName evidence="6">Gamma-glutamyltranspeptidase 1</fullName>
    </submittedName>
</protein>
<proteinExistence type="evidence at transcript level"/>
<feature type="binding site" evidence="3">
    <location>
        <begin position="493"/>
        <end position="494"/>
    </location>
    <ligand>
        <name>L-glutamate</name>
        <dbReference type="ChEBI" id="CHEBI:29985"/>
    </ligand>
</feature>
<reference evidence="6" key="2">
    <citation type="journal article" date="2014" name="BMC Genomics">
        <title>A genomic perspective to assessing quality of mass-reared SIT flies used in Mediterranean fruit fly (Ceratitis capitata) eradication in California.</title>
        <authorList>
            <person name="Calla B."/>
            <person name="Hall B."/>
            <person name="Hou S."/>
            <person name="Geib S.M."/>
        </authorList>
    </citation>
    <scope>NUCLEOTIDE SEQUENCE</scope>
</reference>
<dbReference type="AlphaFoldDB" id="W8BI43"/>
<dbReference type="InterPro" id="IPR043137">
    <property type="entry name" value="GGT_ssub_C"/>
</dbReference>
<dbReference type="PANTHER" id="PTHR11686">
    <property type="entry name" value="GAMMA GLUTAMYL TRANSPEPTIDASE"/>
    <property type="match status" value="1"/>
</dbReference>
<dbReference type="SUPFAM" id="SSF56235">
    <property type="entry name" value="N-terminal nucleophile aminohydrolases (Ntn hydrolases)"/>
    <property type="match status" value="1"/>
</dbReference>